<keyword evidence="5" id="KW-1185">Reference proteome</keyword>
<feature type="domain" description="Pyrroline-5-carboxylate reductase catalytic N-terminal" evidence="2">
    <location>
        <begin position="3"/>
        <end position="91"/>
    </location>
</feature>
<sequence length="254" mass="26078">MARIGFLGTGEIASVMVRTIAADGHKITVSQRSEAVSAALAQAHPGLQRADNQAVLDNSDIVVLCLLADRAREVLSGLSFRPDQTVISVMARMSVAELAGLCAPATDICVAIPLPPMPLGGTPLAAFPDNARLREIFGPHAQIHPCRSEQDIAAHFAATGVLLPLLDQIDVAAGWLAGFTGDHAGAASYLAGLIGGYCELLTGKDAPGLSELRAGLGTEGGLNQTLSKALKDAGTHEALKDGLDGLRPGLGLPA</sequence>
<evidence type="ECO:0000313" key="6">
    <source>
        <dbReference type="Proteomes" id="UP000182312"/>
    </source>
</evidence>
<protein>
    <submittedName>
        <fullName evidence="4">Pyrroline-5-carboxylate reductase</fullName>
    </submittedName>
</protein>
<dbReference type="PANTHER" id="PTHR11645">
    <property type="entry name" value="PYRROLINE-5-CARBOXYLATE REDUCTASE"/>
    <property type="match status" value="1"/>
</dbReference>
<evidence type="ECO:0000313" key="5">
    <source>
        <dbReference type="Proteomes" id="UP000029846"/>
    </source>
</evidence>
<dbReference type="RefSeq" id="WP_036737776.1">
    <property type="nucleotide sequence ID" value="NZ_FOJO01000002.1"/>
</dbReference>
<evidence type="ECO:0000313" key="3">
    <source>
        <dbReference type="EMBL" id="KGJ06664.1"/>
    </source>
</evidence>
<dbReference type="GO" id="GO:0055129">
    <property type="term" value="P:L-proline biosynthetic process"/>
    <property type="evidence" value="ECO:0007669"/>
    <property type="project" value="TreeGrafter"/>
</dbReference>
<dbReference type="InterPro" id="IPR036291">
    <property type="entry name" value="NAD(P)-bd_dom_sf"/>
</dbReference>
<dbReference type="PANTHER" id="PTHR11645:SF13">
    <property type="entry name" value="PYRROLINE-5-CARBOXYLATE REDUCTASE CATALYTIC N-TERMINAL DOMAIN-CONTAINING PROTEIN"/>
    <property type="match status" value="1"/>
</dbReference>
<evidence type="ECO:0000313" key="4">
    <source>
        <dbReference type="EMBL" id="SFA42339.1"/>
    </source>
</evidence>
<name>A0A099F839_9RHOB</name>
<dbReference type="SUPFAM" id="SSF51735">
    <property type="entry name" value="NAD(P)-binding Rossmann-fold domains"/>
    <property type="match status" value="1"/>
</dbReference>
<accession>A0A099F839</accession>
<comment type="similarity">
    <text evidence="1">Belongs to the pyrroline-5-carboxylate reductase family.</text>
</comment>
<dbReference type="EMBL" id="FOJO01000002">
    <property type="protein sequence ID" value="SFA42339.1"/>
    <property type="molecule type" value="Genomic_DNA"/>
</dbReference>
<dbReference type="Gene3D" id="3.40.50.720">
    <property type="entry name" value="NAD(P)-binding Rossmann-like Domain"/>
    <property type="match status" value="1"/>
</dbReference>
<reference evidence="3 5" key="2">
    <citation type="submission" date="2014-10" db="EMBL/GenBank/DDBJ databases">
        <title>Paracoccus sanguinis sp. nov., isolated from clinical specimens of New York State patients.</title>
        <authorList>
            <person name="Mingle L.A."/>
            <person name="Cole J.A."/>
            <person name="Lapierre P."/>
            <person name="Musser K.A."/>
        </authorList>
    </citation>
    <scope>NUCLEOTIDE SEQUENCE [LARGE SCALE GENOMIC DNA]</scope>
    <source>
        <strain evidence="3 5">JCM 14014</strain>
    </source>
</reference>
<organism evidence="3 5">
    <name type="scientific">Paracoccus halophilus</name>
    <dbReference type="NCBI Taxonomy" id="376733"/>
    <lineage>
        <taxon>Bacteria</taxon>
        <taxon>Pseudomonadati</taxon>
        <taxon>Pseudomonadota</taxon>
        <taxon>Alphaproteobacteria</taxon>
        <taxon>Rhodobacterales</taxon>
        <taxon>Paracoccaceae</taxon>
        <taxon>Paracoccus</taxon>
    </lineage>
</organism>
<evidence type="ECO:0000259" key="2">
    <source>
        <dbReference type="Pfam" id="PF03807"/>
    </source>
</evidence>
<dbReference type="Proteomes" id="UP000029846">
    <property type="component" value="Unassembled WGS sequence"/>
</dbReference>
<dbReference type="STRING" id="376733.SAMN04487972_102290"/>
<dbReference type="OrthoDB" id="9805754at2"/>
<dbReference type="eggNOG" id="COG0345">
    <property type="taxonomic scope" value="Bacteria"/>
</dbReference>
<reference evidence="3 5" key="1">
    <citation type="submission" date="2014-09" db="EMBL/GenBank/DDBJ databases">
        <authorList>
            <person name="McGinnis J.M."/>
            <person name="Wolfgang W.J."/>
        </authorList>
    </citation>
    <scope>NUCLEOTIDE SEQUENCE [LARGE SCALE GENOMIC DNA]</scope>
    <source>
        <strain evidence="3 5">JCM 14014</strain>
    </source>
</reference>
<proteinExistence type="inferred from homology"/>
<dbReference type="GO" id="GO:0004735">
    <property type="term" value="F:pyrroline-5-carboxylate reductase activity"/>
    <property type="evidence" value="ECO:0007669"/>
    <property type="project" value="TreeGrafter"/>
</dbReference>
<dbReference type="Proteomes" id="UP000182312">
    <property type="component" value="Unassembled WGS sequence"/>
</dbReference>
<dbReference type="InterPro" id="IPR028939">
    <property type="entry name" value="P5C_Rdtase_cat_N"/>
</dbReference>
<dbReference type="AlphaFoldDB" id="A0A099F839"/>
<dbReference type="Pfam" id="PF03807">
    <property type="entry name" value="F420_oxidored"/>
    <property type="match status" value="1"/>
</dbReference>
<reference evidence="4 6" key="3">
    <citation type="submission" date="2016-10" db="EMBL/GenBank/DDBJ databases">
        <authorList>
            <person name="de Groot N.N."/>
        </authorList>
    </citation>
    <scope>NUCLEOTIDE SEQUENCE [LARGE SCALE GENOMIC DNA]</scope>
    <source>
        <strain evidence="4 6">CGMCC 1.6117</strain>
    </source>
</reference>
<evidence type="ECO:0000256" key="1">
    <source>
        <dbReference type="ARBA" id="ARBA00005525"/>
    </source>
</evidence>
<dbReference type="EMBL" id="JRKN01000001">
    <property type="protein sequence ID" value="KGJ06664.1"/>
    <property type="molecule type" value="Genomic_DNA"/>
</dbReference>
<gene>
    <name evidence="3" type="ORF">IT41_00335</name>
    <name evidence="4" type="ORF">SAMN04487972_102290</name>
</gene>